<dbReference type="FunFam" id="2.60.40.150:FF:000030">
    <property type="entry name" value="Phospholipase A2"/>
    <property type="match status" value="1"/>
</dbReference>
<dbReference type="PROSITE" id="PS51210">
    <property type="entry name" value="PLA2C"/>
    <property type="match status" value="1"/>
</dbReference>
<feature type="domain" description="C2" evidence="11">
    <location>
        <begin position="1"/>
        <end position="115"/>
    </location>
</feature>
<keyword evidence="6 8" id="KW-0442">Lipid degradation</keyword>
<dbReference type="Gene3D" id="2.60.40.150">
    <property type="entry name" value="C2 domain"/>
    <property type="match status" value="1"/>
</dbReference>
<dbReference type="InterPro" id="IPR016035">
    <property type="entry name" value="Acyl_Trfase/lysoPLipase"/>
</dbReference>
<evidence type="ECO:0000259" key="12">
    <source>
        <dbReference type="PROSITE" id="PS51210"/>
    </source>
</evidence>
<dbReference type="GO" id="GO:0005634">
    <property type="term" value="C:nucleus"/>
    <property type="evidence" value="ECO:0007669"/>
    <property type="project" value="TreeGrafter"/>
</dbReference>
<reference evidence="13" key="3">
    <citation type="submission" date="2025-09" db="UniProtKB">
        <authorList>
            <consortium name="Ensembl"/>
        </authorList>
    </citation>
    <scope>IDENTIFICATION</scope>
</reference>
<evidence type="ECO:0000256" key="10">
    <source>
        <dbReference type="SAM" id="MobiDB-lite"/>
    </source>
</evidence>
<evidence type="ECO:0000256" key="9">
    <source>
        <dbReference type="RuleBase" id="RU362102"/>
    </source>
</evidence>
<dbReference type="InterPro" id="IPR000008">
    <property type="entry name" value="C2_dom"/>
</dbReference>
<protein>
    <recommendedName>
        <fullName evidence="9">Phospholipase A2</fullName>
        <ecNumber evidence="9">3.1.1.4</ecNumber>
    </recommendedName>
</protein>
<dbReference type="InterPro" id="IPR035892">
    <property type="entry name" value="C2_domain_sf"/>
</dbReference>
<dbReference type="SUPFAM" id="SSF52151">
    <property type="entry name" value="FabD/lysophospholipase-like"/>
    <property type="match status" value="1"/>
</dbReference>
<keyword evidence="3 9" id="KW-0479">Metal-binding</keyword>
<dbReference type="Pfam" id="PF00168">
    <property type="entry name" value="C2"/>
    <property type="match status" value="1"/>
</dbReference>
<evidence type="ECO:0000256" key="6">
    <source>
        <dbReference type="ARBA" id="ARBA00022963"/>
    </source>
</evidence>
<keyword evidence="7 8" id="KW-0443">Lipid metabolism</keyword>
<comment type="subcellular location">
    <subcellularLocation>
        <location evidence="1">Cytoplasm</location>
    </subcellularLocation>
</comment>
<keyword evidence="2 9" id="KW-0963">Cytoplasm</keyword>
<dbReference type="GO" id="GO:0005783">
    <property type="term" value="C:endoplasmic reticulum"/>
    <property type="evidence" value="ECO:0007669"/>
    <property type="project" value="TreeGrafter"/>
</dbReference>
<evidence type="ECO:0000259" key="11">
    <source>
        <dbReference type="PROSITE" id="PS50004"/>
    </source>
</evidence>
<dbReference type="CDD" id="cd07200">
    <property type="entry name" value="cPLA2_Grp-IVA"/>
    <property type="match status" value="1"/>
</dbReference>
<name>A0A8C7PCL2_ONCMY</name>
<dbReference type="Ensembl" id="ENSOMYT00000021699.2">
    <property type="protein sequence ID" value="ENSOMYP00000019750.2"/>
    <property type="gene ID" value="ENSOMYG00000009095.2"/>
</dbReference>
<reference evidence="13" key="2">
    <citation type="submission" date="2025-08" db="UniProtKB">
        <authorList>
            <consortium name="Ensembl"/>
        </authorList>
    </citation>
    <scope>IDENTIFICATION</scope>
</reference>
<accession>A0A8C7PCL2</accession>
<keyword evidence="4 8" id="KW-0378">Hydrolase</keyword>
<keyword evidence="14" id="KW-1185">Reference proteome</keyword>
<proteinExistence type="predicted"/>
<dbReference type="GO" id="GO:0005544">
    <property type="term" value="F:calcium-dependent phospholipid binding"/>
    <property type="evidence" value="ECO:0007669"/>
    <property type="project" value="TreeGrafter"/>
</dbReference>
<keyword evidence="5 9" id="KW-0106">Calcium</keyword>
<feature type="compositionally biased region" description="Basic and acidic residues" evidence="10">
    <location>
        <begin position="433"/>
        <end position="446"/>
    </location>
</feature>
<sequence>MSSVEQQFSHKFRVTVVRAENVTKGALGDLLDTPDPYVELFIPTSPESRKRTRHIDNDINPEWNETFGFILDPNQENFLEITLMDANYVMDEKLGTASYNISKMLKTGQTETVPFLIGKATNVYLEMALEVCTNLDLRFSLALCDKEKLFRQARREKVTLGIKKLLDMEKPRFLPSTPQEVPVIAIVGSGGGFRAMVGFSGVMKALYESGVLDCATYIAGLSGSTWYMSTLFSHPEFPSKGPKEINAELMKSVSSNPLRLLLPQHITNYIQALWSKKANGQPVTFTDIFGMLIGETLIPARMDTKLSELHEKVNEAQCPLPLFTCLHVKPDVSELMFADWVEFSPYEIGMAKYGTFMTPDLFGSKFFMGTAVKRYEENPLHFLMGVWGSAFSILFNRVLGVKDTVGGSTMEEELEQIKPQHIVGEESMDNDEEPRKAGSENPDDEYHRTAQNSWVQRMITSLFSDSSLFNTREGRAGKVHNFMLGLNLNTNMPFSTFGDFMYQNSCASVEDEVDAVTDPDEFADIYEPLDVKSKKIHIVDSGLTYNLPYPLILRPQRGVDLIISFDFSARPSDSSPPFKELLLAEKWARMNKLPFPKIDPKVFDREGLKECYVFKPKKGERNCPTVIHFVLVNINFRTFKAPGVPRETEKEKEMADFDIFDDPETPYSTFNFQYSNQAFTQLHDLMEFNTLNNIEVIKEAIKESIVYRKENPSRCSVSLSLNEIQNKMFLKRETREKPRK</sequence>
<dbReference type="InterPro" id="IPR002642">
    <property type="entry name" value="LysoPLipase_cat_dom"/>
</dbReference>
<dbReference type="PROSITE" id="PS50004">
    <property type="entry name" value="C2"/>
    <property type="match status" value="1"/>
</dbReference>
<dbReference type="GeneTree" id="ENSGT01030000234606"/>
<dbReference type="GO" id="GO:0005509">
    <property type="term" value="F:calcium ion binding"/>
    <property type="evidence" value="ECO:0007669"/>
    <property type="project" value="TreeGrafter"/>
</dbReference>
<evidence type="ECO:0000256" key="7">
    <source>
        <dbReference type="ARBA" id="ARBA00023098"/>
    </source>
</evidence>
<dbReference type="GO" id="GO:0005794">
    <property type="term" value="C:Golgi apparatus"/>
    <property type="evidence" value="ECO:0007669"/>
    <property type="project" value="TreeGrafter"/>
</dbReference>
<gene>
    <name evidence="13" type="primary">pla2g4ab</name>
</gene>
<dbReference type="SUPFAM" id="SSF49562">
    <property type="entry name" value="C2 domain (Calcium/lipid-binding domain, CaLB)"/>
    <property type="match status" value="1"/>
</dbReference>
<dbReference type="Proteomes" id="UP000694395">
    <property type="component" value="Chromosome 5"/>
</dbReference>
<comment type="domain">
    <text evidence="9">The N-terminal C2 domain associates with lipid membranes upon calcium binding.</text>
</comment>
<dbReference type="AlphaFoldDB" id="A0A8C7PCL2"/>
<evidence type="ECO:0000313" key="14">
    <source>
        <dbReference type="Proteomes" id="UP000694395"/>
    </source>
</evidence>
<dbReference type="Gene3D" id="3.40.1090.10">
    <property type="entry name" value="Cytosolic phospholipase A2 catalytic domain"/>
    <property type="match status" value="1"/>
</dbReference>
<dbReference type="Pfam" id="PF01735">
    <property type="entry name" value="PLA2_B"/>
    <property type="match status" value="1"/>
</dbReference>
<dbReference type="PANTHER" id="PTHR10728:SF13">
    <property type="entry name" value="CYTOSOLIC PHOSPHOLIPASE A2"/>
    <property type="match status" value="1"/>
</dbReference>
<dbReference type="EC" id="3.1.1.4" evidence="9"/>
<organism evidence="13 14">
    <name type="scientific">Oncorhynchus mykiss</name>
    <name type="common">Rainbow trout</name>
    <name type="synonym">Salmo gairdneri</name>
    <dbReference type="NCBI Taxonomy" id="8022"/>
    <lineage>
        <taxon>Eukaryota</taxon>
        <taxon>Metazoa</taxon>
        <taxon>Chordata</taxon>
        <taxon>Craniata</taxon>
        <taxon>Vertebrata</taxon>
        <taxon>Euteleostomi</taxon>
        <taxon>Actinopterygii</taxon>
        <taxon>Neopterygii</taxon>
        <taxon>Teleostei</taxon>
        <taxon>Protacanthopterygii</taxon>
        <taxon>Salmoniformes</taxon>
        <taxon>Salmonidae</taxon>
        <taxon>Salmoninae</taxon>
        <taxon>Oncorhynchus</taxon>
    </lineage>
</organism>
<dbReference type="SMART" id="SM00239">
    <property type="entry name" value="C2"/>
    <property type="match status" value="1"/>
</dbReference>
<evidence type="ECO:0000256" key="2">
    <source>
        <dbReference type="ARBA" id="ARBA00022490"/>
    </source>
</evidence>
<evidence type="ECO:0000256" key="1">
    <source>
        <dbReference type="ARBA" id="ARBA00004496"/>
    </source>
</evidence>
<feature type="region of interest" description="Disordered" evidence="10">
    <location>
        <begin position="420"/>
        <end position="446"/>
    </location>
</feature>
<dbReference type="SMART" id="SM00022">
    <property type="entry name" value="PLAc"/>
    <property type="match status" value="1"/>
</dbReference>
<evidence type="ECO:0000256" key="3">
    <source>
        <dbReference type="ARBA" id="ARBA00022723"/>
    </source>
</evidence>
<feature type="domain" description="PLA2c" evidence="12">
    <location>
        <begin position="131"/>
        <end position="729"/>
    </location>
</feature>
<evidence type="ECO:0000313" key="13">
    <source>
        <dbReference type="Ensembl" id="ENSOMYP00000019750.2"/>
    </source>
</evidence>
<dbReference type="GO" id="GO:0046475">
    <property type="term" value="P:glycerophospholipid catabolic process"/>
    <property type="evidence" value="ECO:0007669"/>
    <property type="project" value="TreeGrafter"/>
</dbReference>
<comment type="catalytic activity">
    <reaction evidence="9">
        <text>a 1,2-diacyl-sn-glycero-3-phosphocholine + H2O = a 1-acyl-sn-glycero-3-phosphocholine + a fatty acid + H(+)</text>
        <dbReference type="Rhea" id="RHEA:15801"/>
        <dbReference type="ChEBI" id="CHEBI:15377"/>
        <dbReference type="ChEBI" id="CHEBI:15378"/>
        <dbReference type="ChEBI" id="CHEBI:28868"/>
        <dbReference type="ChEBI" id="CHEBI:57643"/>
        <dbReference type="ChEBI" id="CHEBI:58168"/>
        <dbReference type="EC" id="3.1.1.4"/>
    </reaction>
</comment>
<dbReference type="GO" id="GO:0047498">
    <property type="term" value="F:calcium-dependent phospholipase A2 activity"/>
    <property type="evidence" value="ECO:0007669"/>
    <property type="project" value="TreeGrafter"/>
</dbReference>
<dbReference type="PANTHER" id="PTHR10728">
    <property type="entry name" value="CYTOSOLIC PHOSPHOLIPASE A2"/>
    <property type="match status" value="1"/>
</dbReference>
<evidence type="ECO:0000256" key="4">
    <source>
        <dbReference type="ARBA" id="ARBA00022801"/>
    </source>
</evidence>
<evidence type="ECO:0000256" key="5">
    <source>
        <dbReference type="ARBA" id="ARBA00022837"/>
    </source>
</evidence>
<reference evidence="13" key="1">
    <citation type="submission" date="2020-07" db="EMBL/GenBank/DDBJ databases">
        <title>A long reads based de novo assembly of the rainbow trout Arlee double haploid line genome.</title>
        <authorList>
            <person name="Gao G."/>
            <person name="Palti Y."/>
        </authorList>
    </citation>
    <scope>NUCLEOTIDE SEQUENCE [LARGE SCALE GENOMIC DNA]</scope>
</reference>
<dbReference type="GO" id="GO:0005829">
    <property type="term" value="C:cytosol"/>
    <property type="evidence" value="ECO:0007669"/>
    <property type="project" value="TreeGrafter"/>
</dbReference>
<evidence type="ECO:0000256" key="8">
    <source>
        <dbReference type="PROSITE-ProRule" id="PRU00555"/>
    </source>
</evidence>